<gene>
    <name evidence="1" type="ORF">Amon01_000540100</name>
</gene>
<proteinExistence type="predicted"/>
<organism evidence="1 2">
    <name type="scientific">Ambrosiozyma monospora</name>
    <name type="common">Yeast</name>
    <name type="synonym">Endomycopsis monosporus</name>
    <dbReference type="NCBI Taxonomy" id="43982"/>
    <lineage>
        <taxon>Eukaryota</taxon>
        <taxon>Fungi</taxon>
        <taxon>Dikarya</taxon>
        <taxon>Ascomycota</taxon>
        <taxon>Saccharomycotina</taxon>
        <taxon>Pichiomycetes</taxon>
        <taxon>Pichiales</taxon>
        <taxon>Pichiaceae</taxon>
        <taxon>Ambrosiozyma</taxon>
    </lineage>
</organism>
<dbReference type="Proteomes" id="UP001165063">
    <property type="component" value="Unassembled WGS sequence"/>
</dbReference>
<protein>
    <submittedName>
        <fullName evidence="1">Unnamed protein product</fullName>
    </submittedName>
</protein>
<comment type="caution">
    <text evidence="1">The sequence shown here is derived from an EMBL/GenBank/DDBJ whole genome shotgun (WGS) entry which is preliminary data.</text>
</comment>
<name>A0A9W6Z2V4_AMBMO</name>
<accession>A0A9W6Z2V4</accession>
<sequence length="286" mass="32384">MRGLKICAKSVLNTRFTNDFIKVLEINSDDITNTNFSQMSNLEVLNLKSKTIDYLTLKALPFESKIHFLSILGTVNSHENKKIILPRSLISFECPPTELKHYDSGSCSHLTLLQVYIGSMKENITTKDPCWSYLPKQIKKIEITRDSVDPTLSFGINLGNIYKSIEIYTCLNNFTSSHFAVNVKQRLAKKIEKIAKSRSNSVQFVYITSSPATTINILNPCFEVVFSDTAKANILTYSLNHVPSQSSDFEIWNKRHHWSKSLTATPIVDEFAWGLKGSGLNIRCSY</sequence>
<dbReference type="EMBL" id="BSXU01002970">
    <property type="protein sequence ID" value="GMG39498.1"/>
    <property type="molecule type" value="Genomic_DNA"/>
</dbReference>
<evidence type="ECO:0000313" key="2">
    <source>
        <dbReference type="Proteomes" id="UP001165063"/>
    </source>
</evidence>
<evidence type="ECO:0000313" key="1">
    <source>
        <dbReference type="EMBL" id="GMG39498.1"/>
    </source>
</evidence>
<reference evidence="1" key="1">
    <citation type="submission" date="2023-04" db="EMBL/GenBank/DDBJ databases">
        <title>Ambrosiozyma monospora NBRC 1965.</title>
        <authorList>
            <person name="Ichikawa N."/>
            <person name="Sato H."/>
            <person name="Tonouchi N."/>
        </authorList>
    </citation>
    <scope>NUCLEOTIDE SEQUENCE</scope>
    <source>
        <strain evidence="1">NBRC 1965</strain>
    </source>
</reference>
<dbReference type="AlphaFoldDB" id="A0A9W6Z2V4"/>
<keyword evidence="2" id="KW-1185">Reference proteome</keyword>